<accession>A0A3N7ESI8</accession>
<evidence type="ECO:0000313" key="1">
    <source>
        <dbReference type="EMBL" id="RQO89146.1"/>
    </source>
</evidence>
<dbReference type="AlphaFoldDB" id="A0A3N7ESI8"/>
<organism evidence="1 2">
    <name type="scientific">Populus trichocarpa</name>
    <name type="common">Western balsam poplar</name>
    <name type="synonym">Populus balsamifera subsp. trichocarpa</name>
    <dbReference type="NCBI Taxonomy" id="3694"/>
    <lineage>
        <taxon>Eukaryota</taxon>
        <taxon>Viridiplantae</taxon>
        <taxon>Streptophyta</taxon>
        <taxon>Embryophyta</taxon>
        <taxon>Tracheophyta</taxon>
        <taxon>Spermatophyta</taxon>
        <taxon>Magnoliopsida</taxon>
        <taxon>eudicotyledons</taxon>
        <taxon>Gunneridae</taxon>
        <taxon>Pentapetalae</taxon>
        <taxon>rosids</taxon>
        <taxon>fabids</taxon>
        <taxon>Malpighiales</taxon>
        <taxon>Salicaceae</taxon>
        <taxon>Saliceae</taxon>
        <taxon>Populus</taxon>
    </lineage>
</organism>
<gene>
    <name evidence="1" type="ORF">POPTR_004G095550</name>
</gene>
<keyword evidence="2" id="KW-1185">Reference proteome</keyword>
<reference evidence="1 2" key="1">
    <citation type="journal article" date="2006" name="Science">
        <title>The genome of black cottonwood, Populus trichocarpa (Torr. &amp; Gray).</title>
        <authorList>
            <person name="Tuskan G.A."/>
            <person name="Difazio S."/>
            <person name="Jansson S."/>
            <person name="Bohlmann J."/>
            <person name="Grigoriev I."/>
            <person name="Hellsten U."/>
            <person name="Putnam N."/>
            <person name="Ralph S."/>
            <person name="Rombauts S."/>
            <person name="Salamov A."/>
            <person name="Schein J."/>
            <person name="Sterck L."/>
            <person name="Aerts A."/>
            <person name="Bhalerao R.R."/>
            <person name="Bhalerao R.P."/>
            <person name="Blaudez D."/>
            <person name="Boerjan W."/>
            <person name="Brun A."/>
            <person name="Brunner A."/>
            <person name="Busov V."/>
            <person name="Campbell M."/>
            <person name="Carlson J."/>
            <person name="Chalot M."/>
            <person name="Chapman J."/>
            <person name="Chen G.L."/>
            <person name="Cooper D."/>
            <person name="Coutinho P.M."/>
            <person name="Couturier J."/>
            <person name="Covert S."/>
            <person name="Cronk Q."/>
            <person name="Cunningham R."/>
            <person name="Davis J."/>
            <person name="Degroeve S."/>
            <person name="Dejardin A."/>
            <person name="Depamphilis C."/>
            <person name="Detter J."/>
            <person name="Dirks B."/>
            <person name="Dubchak I."/>
            <person name="Duplessis S."/>
            <person name="Ehlting J."/>
            <person name="Ellis B."/>
            <person name="Gendler K."/>
            <person name="Goodstein D."/>
            <person name="Gribskov M."/>
            <person name="Grimwood J."/>
            <person name="Groover A."/>
            <person name="Gunter L."/>
            <person name="Hamberger B."/>
            <person name="Heinze B."/>
            <person name="Helariutta Y."/>
            <person name="Henrissat B."/>
            <person name="Holligan D."/>
            <person name="Holt R."/>
            <person name="Huang W."/>
            <person name="Islam-Faridi N."/>
            <person name="Jones S."/>
            <person name="Jones-Rhoades M."/>
            <person name="Jorgensen R."/>
            <person name="Joshi C."/>
            <person name="Kangasjarvi J."/>
            <person name="Karlsson J."/>
            <person name="Kelleher C."/>
            <person name="Kirkpatrick R."/>
            <person name="Kirst M."/>
            <person name="Kohler A."/>
            <person name="Kalluri U."/>
            <person name="Larimer F."/>
            <person name="Leebens-Mack J."/>
            <person name="Leple J.C."/>
            <person name="Locascio P."/>
            <person name="Lou Y."/>
            <person name="Lucas S."/>
            <person name="Martin F."/>
            <person name="Montanini B."/>
            <person name="Napoli C."/>
            <person name="Nelson D.R."/>
            <person name="Nelson C."/>
            <person name="Nieminen K."/>
            <person name="Nilsson O."/>
            <person name="Pereda V."/>
            <person name="Peter G."/>
            <person name="Philippe R."/>
            <person name="Pilate G."/>
            <person name="Poliakov A."/>
            <person name="Razumovskaya J."/>
            <person name="Richardson P."/>
            <person name="Rinaldi C."/>
            <person name="Ritland K."/>
            <person name="Rouze P."/>
            <person name="Ryaboy D."/>
            <person name="Schmutz J."/>
            <person name="Schrader J."/>
            <person name="Segerman B."/>
            <person name="Shin H."/>
            <person name="Siddiqui A."/>
            <person name="Sterky F."/>
            <person name="Terry A."/>
            <person name="Tsai C.J."/>
            <person name="Uberbacher E."/>
            <person name="Unneberg P."/>
            <person name="Vahala J."/>
            <person name="Wall K."/>
            <person name="Wessler S."/>
            <person name="Yang G."/>
            <person name="Yin T."/>
            <person name="Douglas C."/>
            <person name="Marra M."/>
            <person name="Sandberg G."/>
            <person name="Van de Peer Y."/>
            <person name="Rokhsar D."/>
        </authorList>
    </citation>
    <scope>NUCLEOTIDE SEQUENCE [LARGE SCALE GENOMIC DNA]</scope>
    <source>
        <strain evidence="2">cv. Nisqually</strain>
    </source>
</reference>
<name>A0A3N7ESI8_POPTR</name>
<protein>
    <submittedName>
        <fullName evidence="1">Uncharacterized protein</fullName>
    </submittedName>
</protein>
<sequence>MKNLEISRCNFEYPLDLHVHRASLSSGFSTLFHVTVSAEHLQALSMKLDSTSWWRESIFFKVLPRDLMSLQDVTIKFLRFDSFSNADVCNRILRIARYAKVIQMSFEIIELVELLPLAVENYQSQHGNSETLLSGDQLMKLKIKLLKNE</sequence>
<dbReference type="InParanoid" id="A0A3N7ESI8"/>
<proteinExistence type="predicted"/>
<dbReference type="EMBL" id="CM009293">
    <property type="protein sequence ID" value="RQO89146.1"/>
    <property type="molecule type" value="Genomic_DNA"/>
</dbReference>
<dbReference type="Proteomes" id="UP000006729">
    <property type="component" value="Chromosome 4"/>
</dbReference>
<evidence type="ECO:0000313" key="2">
    <source>
        <dbReference type="Proteomes" id="UP000006729"/>
    </source>
</evidence>
<dbReference type="Gramene" id="Potri.004G095550.1.v4.1">
    <property type="protein sequence ID" value="Potri.004G095550.1.v4.1"/>
    <property type="gene ID" value="Potri.004G095550.v4.1"/>
</dbReference>